<protein>
    <submittedName>
        <fullName evidence="4">His Kinase A domain containing protein</fullName>
    </submittedName>
</protein>
<organism evidence="4 5">
    <name type="scientific">Modicella reniformis</name>
    <dbReference type="NCBI Taxonomy" id="1440133"/>
    <lineage>
        <taxon>Eukaryota</taxon>
        <taxon>Fungi</taxon>
        <taxon>Fungi incertae sedis</taxon>
        <taxon>Mucoromycota</taxon>
        <taxon>Mortierellomycotina</taxon>
        <taxon>Mortierellomycetes</taxon>
        <taxon>Mortierellales</taxon>
        <taxon>Mortierellaceae</taxon>
        <taxon>Modicella</taxon>
    </lineage>
</organism>
<keyword evidence="4" id="KW-0808">Transferase</keyword>
<sequence length="290" mass="32696">MIKSSFKFPASQKVFMASMETRLSFIRLVDYPSIQTVRAPLLRAFQRGNQRTKRTRLPNVNVRFDISWVRTSYSKSLTKKASATEESTLGISTDAQRLLPIEGKEQLGLLKPIPRVLIVEDNIANREIVKTFLKKRGVVVVEAVTKVRVEKFQEEVRRRQGSSGFEFVLMDLQMPVMDENIATKKIREFEHGMVKQHDLFTPETSSESILEDSVASRELAEAGQERVKRGYQPTTIFALTGLAGEEDIQLAFGCGVDGYVTKPVSLTSLGRYFRAAILTTRPPPSSLDIH</sequence>
<dbReference type="PANTHER" id="PTHR45339">
    <property type="entry name" value="HYBRID SIGNAL TRANSDUCTION HISTIDINE KINASE J"/>
    <property type="match status" value="1"/>
</dbReference>
<evidence type="ECO:0000313" key="5">
    <source>
        <dbReference type="Proteomes" id="UP000749646"/>
    </source>
</evidence>
<dbReference type="PANTHER" id="PTHR45339:SF3">
    <property type="entry name" value="HISTIDINE KINASE"/>
    <property type="match status" value="1"/>
</dbReference>
<keyword evidence="5" id="KW-1185">Reference proteome</keyword>
<evidence type="ECO:0000259" key="3">
    <source>
        <dbReference type="PROSITE" id="PS50110"/>
    </source>
</evidence>
<dbReference type="EMBL" id="JAAAHW010001398">
    <property type="protein sequence ID" value="KAF9995237.1"/>
    <property type="molecule type" value="Genomic_DNA"/>
</dbReference>
<dbReference type="InterPro" id="IPR011006">
    <property type="entry name" value="CheY-like_superfamily"/>
</dbReference>
<name>A0A9P6ME98_9FUNG</name>
<evidence type="ECO:0000256" key="1">
    <source>
        <dbReference type="ARBA" id="ARBA00022553"/>
    </source>
</evidence>
<dbReference type="SUPFAM" id="SSF52172">
    <property type="entry name" value="CheY-like"/>
    <property type="match status" value="1"/>
</dbReference>
<reference evidence="4" key="1">
    <citation type="journal article" date="2020" name="Fungal Divers.">
        <title>Resolving the Mortierellaceae phylogeny through synthesis of multi-gene phylogenetics and phylogenomics.</title>
        <authorList>
            <person name="Vandepol N."/>
            <person name="Liber J."/>
            <person name="Desiro A."/>
            <person name="Na H."/>
            <person name="Kennedy M."/>
            <person name="Barry K."/>
            <person name="Grigoriev I.V."/>
            <person name="Miller A.N."/>
            <person name="O'Donnell K."/>
            <person name="Stajich J.E."/>
            <person name="Bonito G."/>
        </authorList>
    </citation>
    <scope>NUCLEOTIDE SEQUENCE</scope>
    <source>
        <strain evidence="4">MES-2147</strain>
    </source>
</reference>
<feature type="modified residue" description="4-aspartylphosphate" evidence="2">
    <location>
        <position position="171"/>
    </location>
</feature>
<proteinExistence type="predicted"/>
<keyword evidence="1 2" id="KW-0597">Phosphoprotein</keyword>
<comment type="caution">
    <text evidence="4">The sequence shown here is derived from an EMBL/GenBank/DDBJ whole genome shotgun (WGS) entry which is preliminary data.</text>
</comment>
<gene>
    <name evidence="4" type="primary">CNHHK5_3</name>
    <name evidence="4" type="ORF">BGZ65_009137</name>
</gene>
<feature type="domain" description="Response regulatory" evidence="3">
    <location>
        <begin position="115"/>
        <end position="277"/>
    </location>
</feature>
<dbReference type="GO" id="GO:0016301">
    <property type="term" value="F:kinase activity"/>
    <property type="evidence" value="ECO:0007669"/>
    <property type="project" value="UniProtKB-KW"/>
</dbReference>
<feature type="non-terminal residue" evidence="4">
    <location>
        <position position="290"/>
    </location>
</feature>
<dbReference type="Pfam" id="PF00072">
    <property type="entry name" value="Response_reg"/>
    <property type="match status" value="1"/>
</dbReference>
<evidence type="ECO:0000313" key="4">
    <source>
        <dbReference type="EMBL" id="KAF9995237.1"/>
    </source>
</evidence>
<dbReference type="AlphaFoldDB" id="A0A9P6ME98"/>
<dbReference type="OrthoDB" id="21225at2759"/>
<dbReference type="Gene3D" id="3.40.50.2300">
    <property type="match status" value="1"/>
</dbReference>
<dbReference type="InterPro" id="IPR001789">
    <property type="entry name" value="Sig_transdc_resp-reg_receiver"/>
</dbReference>
<dbReference type="PROSITE" id="PS50110">
    <property type="entry name" value="RESPONSE_REGULATORY"/>
    <property type="match status" value="1"/>
</dbReference>
<dbReference type="CDD" id="cd17546">
    <property type="entry name" value="REC_hyHK_CKI1_RcsC-like"/>
    <property type="match status" value="1"/>
</dbReference>
<dbReference type="GO" id="GO:0000160">
    <property type="term" value="P:phosphorelay signal transduction system"/>
    <property type="evidence" value="ECO:0007669"/>
    <property type="project" value="InterPro"/>
</dbReference>
<evidence type="ECO:0000256" key="2">
    <source>
        <dbReference type="PROSITE-ProRule" id="PRU00169"/>
    </source>
</evidence>
<dbReference type="SMART" id="SM00448">
    <property type="entry name" value="REC"/>
    <property type="match status" value="1"/>
</dbReference>
<dbReference type="Proteomes" id="UP000749646">
    <property type="component" value="Unassembled WGS sequence"/>
</dbReference>
<keyword evidence="4" id="KW-0418">Kinase</keyword>
<accession>A0A9P6ME98</accession>